<protein>
    <recommendedName>
        <fullName evidence="12">Fluoride-specific ion channel FluC</fullName>
    </recommendedName>
</protein>
<keyword evidence="8 12" id="KW-0472">Membrane</keyword>
<comment type="activity regulation">
    <text evidence="12">Na(+) is not transported, but it plays an essential structural role and its presence is essential for fluoride channel function.</text>
</comment>
<dbReference type="InterPro" id="IPR003691">
    <property type="entry name" value="FluC"/>
</dbReference>
<evidence type="ECO:0000313" key="14">
    <source>
        <dbReference type="Proteomes" id="UP001501323"/>
    </source>
</evidence>
<keyword evidence="7 12" id="KW-0406">Ion transport</keyword>
<dbReference type="NCBIfam" id="NF010814">
    <property type="entry name" value="PRK14218.1"/>
    <property type="match status" value="1"/>
</dbReference>
<evidence type="ECO:0000256" key="9">
    <source>
        <dbReference type="ARBA" id="ARBA00023303"/>
    </source>
</evidence>
<keyword evidence="14" id="KW-1185">Reference proteome</keyword>
<dbReference type="HAMAP" id="MF_00454">
    <property type="entry name" value="FluC"/>
    <property type="match status" value="1"/>
</dbReference>
<comment type="catalytic activity">
    <reaction evidence="11">
        <text>fluoride(in) = fluoride(out)</text>
        <dbReference type="Rhea" id="RHEA:76159"/>
        <dbReference type="ChEBI" id="CHEBI:17051"/>
    </reaction>
    <physiologicalReaction direction="left-to-right" evidence="11">
        <dbReference type="Rhea" id="RHEA:76160"/>
    </physiologicalReaction>
</comment>
<keyword evidence="12" id="KW-0479">Metal-binding</keyword>
<name>A0ABP9E0F2_9GAMM</name>
<evidence type="ECO:0000256" key="7">
    <source>
        <dbReference type="ARBA" id="ARBA00023065"/>
    </source>
</evidence>
<keyword evidence="9 12" id="KW-0407">Ion channel</keyword>
<feature type="transmembrane region" description="Helical" evidence="12">
    <location>
        <begin position="104"/>
        <end position="124"/>
    </location>
</feature>
<feature type="binding site" evidence="12">
    <location>
        <position position="84"/>
    </location>
    <ligand>
        <name>Na(+)</name>
        <dbReference type="ChEBI" id="CHEBI:29101"/>
        <note>structural</note>
    </ligand>
</feature>
<gene>
    <name evidence="12 13" type="primary">crcB</name>
    <name evidence="12" type="synonym">fluC</name>
    <name evidence="13" type="ORF">GCM10023332_17410</name>
</gene>
<evidence type="ECO:0000256" key="10">
    <source>
        <dbReference type="ARBA" id="ARBA00035120"/>
    </source>
</evidence>
<feature type="transmembrane region" description="Helical" evidence="12">
    <location>
        <begin position="6"/>
        <end position="27"/>
    </location>
</feature>
<dbReference type="Proteomes" id="UP001501323">
    <property type="component" value="Unassembled WGS sequence"/>
</dbReference>
<feature type="transmembrane region" description="Helical" evidence="12">
    <location>
        <begin position="73"/>
        <end position="97"/>
    </location>
</feature>
<evidence type="ECO:0000313" key="13">
    <source>
        <dbReference type="EMBL" id="GAA4865768.1"/>
    </source>
</evidence>
<dbReference type="Pfam" id="PF02537">
    <property type="entry name" value="CRCB"/>
    <property type="match status" value="1"/>
</dbReference>
<dbReference type="EMBL" id="BAABJY010000002">
    <property type="protein sequence ID" value="GAA4865768.1"/>
    <property type="molecule type" value="Genomic_DNA"/>
</dbReference>
<evidence type="ECO:0000256" key="8">
    <source>
        <dbReference type="ARBA" id="ARBA00023136"/>
    </source>
</evidence>
<dbReference type="PANTHER" id="PTHR28259:SF1">
    <property type="entry name" value="FLUORIDE EXPORT PROTEIN 1-RELATED"/>
    <property type="match status" value="1"/>
</dbReference>
<comment type="subcellular location">
    <subcellularLocation>
        <location evidence="1 12">Cell membrane</location>
        <topology evidence="1 12">Multi-pass membrane protein</topology>
    </subcellularLocation>
</comment>
<sequence length="135" mass="14348">MIPGLWWQQLLLVMAGGALGAGGRFWLSGWLLRHAGEGFPWGTLAANLVGSFAVGYLAIWLEDRGPAALYWRAFLIVGILGALTTYSALMLECLLLARSQRSGAVVAYLGVSLFAGLALVWVGARLAGAMRPPFG</sequence>
<evidence type="ECO:0000256" key="4">
    <source>
        <dbReference type="ARBA" id="ARBA00022692"/>
    </source>
</evidence>
<keyword evidence="6 12" id="KW-0915">Sodium</keyword>
<evidence type="ECO:0000256" key="6">
    <source>
        <dbReference type="ARBA" id="ARBA00023053"/>
    </source>
</evidence>
<proteinExistence type="inferred from homology"/>
<organism evidence="13 14">
    <name type="scientific">Luteimonas vadosa</name>
    <dbReference type="NCBI Taxonomy" id="1165507"/>
    <lineage>
        <taxon>Bacteria</taxon>
        <taxon>Pseudomonadati</taxon>
        <taxon>Pseudomonadota</taxon>
        <taxon>Gammaproteobacteria</taxon>
        <taxon>Lysobacterales</taxon>
        <taxon>Lysobacteraceae</taxon>
        <taxon>Luteimonas</taxon>
    </lineage>
</organism>
<comment type="similarity">
    <text evidence="10 12">Belongs to the fluoride channel Fluc/FEX (TC 1.A.43) family.</text>
</comment>
<comment type="function">
    <text evidence="12">Fluoride-specific ion channel. Important for reducing fluoride concentration in the cell, thus reducing its toxicity.</text>
</comment>
<dbReference type="RefSeq" id="WP_345295109.1">
    <property type="nucleotide sequence ID" value="NZ_BAABJY010000002.1"/>
</dbReference>
<dbReference type="PANTHER" id="PTHR28259">
    <property type="entry name" value="FLUORIDE EXPORT PROTEIN 1-RELATED"/>
    <property type="match status" value="1"/>
</dbReference>
<keyword evidence="5 12" id="KW-1133">Transmembrane helix</keyword>
<keyword evidence="2 12" id="KW-1003">Cell membrane</keyword>
<evidence type="ECO:0000256" key="5">
    <source>
        <dbReference type="ARBA" id="ARBA00022989"/>
    </source>
</evidence>
<accession>A0ABP9E0F2</accession>
<feature type="binding site" evidence="12">
    <location>
        <position position="81"/>
    </location>
    <ligand>
        <name>Na(+)</name>
        <dbReference type="ChEBI" id="CHEBI:29101"/>
        <note>structural</note>
    </ligand>
</feature>
<evidence type="ECO:0000256" key="11">
    <source>
        <dbReference type="ARBA" id="ARBA00035585"/>
    </source>
</evidence>
<keyword evidence="3" id="KW-0997">Cell inner membrane</keyword>
<comment type="caution">
    <text evidence="13">The sequence shown here is derived from an EMBL/GenBank/DDBJ whole genome shotgun (WGS) entry which is preliminary data.</text>
</comment>
<evidence type="ECO:0000256" key="3">
    <source>
        <dbReference type="ARBA" id="ARBA00022519"/>
    </source>
</evidence>
<evidence type="ECO:0000256" key="12">
    <source>
        <dbReference type="HAMAP-Rule" id="MF_00454"/>
    </source>
</evidence>
<keyword evidence="4 12" id="KW-0812">Transmembrane</keyword>
<evidence type="ECO:0000256" key="1">
    <source>
        <dbReference type="ARBA" id="ARBA00004651"/>
    </source>
</evidence>
<feature type="transmembrane region" description="Helical" evidence="12">
    <location>
        <begin position="39"/>
        <end position="61"/>
    </location>
</feature>
<evidence type="ECO:0000256" key="2">
    <source>
        <dbReference type="ARBA" id="ARBA00022475"/>
    </source>
</evidence>
<reference evidence="14" key="1">
    <citation type="journal article" date="2019" name="Int. J. Syst. Evol. Microbiol.">
        <title>The Global Catalogue of Microorganisms (GCM) 10K type strain sequencing project: providing services to taxonomists for standard genome sequencing and annotation.</title>
        <authorList>
            <consortium name="The Broad Institute Genomics Platform"/>
            <consortium name="The Broad Institute Genome Sequencing Center for Infectious Disease"/>
            <person name="Wu L."/>
            <person name="Ma J."/>
        </authorList>
    </citation>
    <scope>NUCLEOTIDE SEQUENCE [LARGE SCALE GENOMIC DNA]</scope>
    <source>
        <strain evidence="14">JCM 18392</strain>
    </source>
</reference>
<keyword evidence="12" id="KW-0813">Transport</keyword>